<dbReference type="PANTHER" id="PTHR44942">
    <property type="entry name" value="METHYLTRANSF_11 DOMAIN-CONTAINING PROTEIN"/>
    <property type="match status" value="1"/>
</dbReference>
<dbReference type="GO" id="GO:0008757">
    <property type="term" value="F:S-adenosylmethionine-dependent methyltransferase activity"/>
    <property type="evidence" value="ECO:0007669"/>
    <property type="project" value="InterPro"/>
</dbReference>
<dbReference type="Gene3D" id="3.40.50.150">
    <property type="entry name" value="Vaccinia Virus protein VP39"/>
    <property type="match status" value="1"/>
</dbReference>
<protein>
    <submittedName>
        <fullName evidence="5">Methyltransferase domain-containing protein</fullName>
    </submittedName>
</protein>
<comment type="caution">
    <text evidence="5">The sequence shown here is derived from an EMBL/GenBank/DDBJ whole genome shotgun (WGS) entry which is preliminary data.</text>
</comment>
<dbReference type="InterPro" id="IPR029063">
    <property type="entry name" value="SAM-dependent_MTases_sf"/>
</dbReference>
<dbReference type="Pfam" id="PF08241">
    <property type="entry name" value="Methyltransf_11"/>
    <property type="match status" value="1"/>
</dbReference>
<dbReference type="CDD" id="cd02440">
    <property type="entry name" value="AdoMet_MTases"/>
    <property type="match status" value="1"/>
</dbReference>
<accession>A0A8G2FHN5</accession>
<feature type="domain" description="Methyltransferase type 11" evidence="4">
    <location>
        <begin position="56"/>
        <end position="147"/>
    </location>
</feature>
<comment type="similarity">
    <text evidence="1">Belongs to the methyltransferase superfamily.</text>
</comment>
<dbReference type="GO" id="GO:0032259">
    <property type="term" value="P:methylation"/>
    <property type="evidence" value="ECO:0007669"/>
    <property type="project" value="UniProtKB-KW"/>
</dbReference>
<evidence type="ECO:0000313" key="6">
    <source>
        <dbReference type="Proteomes" id="UP000186308"/>
    </source>
</evidence>
<reference evidence="5 6" key="1">
    <citation type="submission" date="2017-01" db="EMBL/GenBank/DDBJ databases">
        <authorList>
            <person name="Varghese N."/>
            <person name="Submissions S."/>
        </authorList>
    </citation>
    <scope>NUCLEOTIDE SEQUENCE [LARGE SCALE GENOMIC DNA]</scope>
    <source>
        <strain evidence="5 6">ATCC 35905</strain>
    </source>
</reference>
<dbReference type="SUPFAM" id="SSF53335">
    <property type="entry name" value="S-adenosyl-L-methionine-dependent methyltransferases"/>
    <property type="match status" value="1"/>
</dbReference>
<evidence type="ECO:0000259" key="4">
    <source>
        <dbReference type="Pfam" id="PF08241"/>
    </source>
</evidence>
<gene>
    <name evidence="5" type="ORF">SAMN05421828_13519</name>
</gene>
<evidence type="ECO:0000313" key="5">
    <source>
        <dbReference type="EMBL" id="SIR46498.1"/>
    </source>
</evidence>
<dbReference type="InterPro" id="IPR051052">
    <property type="entry name" value="Diverse_substrate_MTase"/>
</dbReference>
<evidence type="ECO:0000256" key="1">
    <source>
        <dbReference type="ARBA" id="ARBA00008361"/>
    </source>
</evidence>
<evidence type="ECO:0000256" key="2">
    <source>
        <dbReference type="ARBA" id="ARBA00022603"/>
    </source>
</evidence>
<keyword evidence="6" id="KW-1185">Reference proteome</keyword>
<dbReference type="AlphaFoldDB" id="A0A8G2FHN5"/>
<sequence length="247" mass="27745">MIDDDTANKGSKLDNGWDQSAAAWIADLQRGGGARDYVLDAPMLARLRGRGFERAVDVGCGEGRFCRMMQVLGIATVGIDPTLALLDQARTLDPQGDYRHGVAERLAFDDGAFDLVVSYLTLLDIADIDAAIPEMVRVLRPGGTLLIANMTSFYTAGPPEGWTNDHDGTPRFVIDDYMDDRADWVGWRGVHIQNHHRPLSRYMSLLLAQGLILRHFDEPQPHDGDADYRQRYRRVPYFLLMEWQKPG</sequence>
<keyword evidence="3 5" id="KW-0808">Transferase</keyword>
<dbReference type="EMBL" id="FTNE01000035">
    <property type="protein sequence ID" value="SIR46498.1"/>
    <property type="molecule type" value="Genomic_DNA"/>
</dbReference>
<name>A0A8G2FHN5_ACIRU</name>
<evidence type="ECO:0000256" key="3">
    <source>
        <dbReference type="ARBA" id="ARBA00022679"/>
    </source>
</evidence>
<dbReference type="Proteomes" id="UP000186308">
    <property type="component" value="Unassembled WGS sequence"/>
</dbReference>
<dbReference type="PANTHER" id="PTHR44942:SF4">
    <property type="entry name" value="METHYLTRANSFERASE TYPE 11 DOMAIN-CONTAINING PROTEIN"/>
    <property type="match status" value="1"/>
</dbReference>
<dbReference type="InterPro" id="IPR013216">
    <property type="entry name" value="Methyltransf_11"/>
</dbReference>
<proteinExistence type="inferred from homology"/>
<keyword evidence="2 5" id="KW-0489">Methyltransferase</keyword>
<dbReference type="OrthoDB" id="7171187at2"/>
<organism evidence="5 6">
    <name type="scientific">Acidiphilium rubrum</name>
    <dbReference type="NCBI Taxonomy" id="526"/>
    <lineage>
        <taxon>Bacteria</taxon>
        <taxon>Pseudomonadati</taxon>
        <taxon>Pseudomonadota</taxon>
        <taxon>Alphaproteobacteria</taxon>
        <taxon>Acetobacterales</taxon>
        <taxon>Acidocellaceae</taxon>
        <taxon>Acidiphilium</taxon>
    </lineage>
</organism>